<evidence type="ECO:0000256" key="2">
    <source>
        <dbReference type="SAM" id="Phobius"/>
    </source>
</evidence>
<dbReference type="AlphaFoldDB" id="A0A9D1I963"/>
<evidence type="ECO:0000313" key="3">
    <source>
        <dbReference type="EMBL" id="HIU29215.1"/>
    </source>
</evidence>
<proteinExistence type="predicted"/>
<evidence type="ECO:0000313" key="4">
    <source>
        <dbReference type="Proteomes" id="UP000824089"/>
    </source>
</evidence>
<keyword evidence="2" id="KW-0812">Transmembrane</keyword>
<keyword evidence="2" id="KW-1133">Transmembrane helix</keyword>
<accession>A0A9D1I963</accession>
<gene>
    <name evidence="3" type="ORF">IAD50_02840</name>
</gene>
<dbReference type="Proteomes" id="UP000824089">
    <property type="component" value="Unassembled WGS sequence"/>
</dbReference>
<organism evidence="3 4">
    <name type="scientific">Candidatus Egerieisoma faecipullorum</name>
    <dbReference type="NCBI Taxonomy" id="2840963"/>
    <lineage>
        <taxon>Bacteria</taxon>
        <taxon>Bacillati</taxon>
        <taxon>Bacillota</taxon>
        <taxon>Clostridia</taxon>
        <taxon>Eubacteriales</taxon>
        <taxon>Clostridiaceae</taxon>
        <taxon>Clostridiaceae incertae sedis</taxon>
        <taxon>Candidatus Egerieisoma</taxon>
    </lineage>
</organism>
<comment type="caution">
    <text evidence="3">The sequence shown here is derived from an EMBL/GenBank/DDBJ whole genome shotgun (WGS) entry which is preliminary data.</text>
</comment>
<feature type="transmembrane region" description="Helical" evidence="2">
    <location>
        <begin position="74"/>
        <end position="95"/>
    </location>
</feature>
<protein>
    <submittedName>
        <fullName evidence="3">Uncharacterized protein</fullName>
    </submittedName>
</protein>
<reference evidence="3" key="2">
    <citation type="journal article" date="2021" name="PeerJ">
        <title>Extensive microbial diversity within the chicken gut microbiome revealed by metagenomics and culture.</title>
        <authorList>
            <person name="Gilroy R."/>
            <person name="Ravi A."/>
            <person name="Getino M."/>
            <person name="Pursley I."/>
            <person name="Horton D.L."/>
            <person name="Alikhan N.F."/>
            <person name="Baker D."/>
            <person name="Gharbi K."/>
            <person name="Hall N."/>
            <person name="Watson M."/>
            <person name="Adriaenssens E.M."/>
            <person name="Foster-Nyarko E."/>
            <person name="Jarju S."/>
            <person name="Secka A."/>
            <person name="Antonio M."/>
            <person name="Oren A."/>
            <person name="Chaudhuri R.R."/>
            <person name="La Ragione R."/>
            <person name="Hildebrand F."/>
            <person name="Pallen M.J."/>
        </authorList>
    </citation>
    <scope>NUCLEOTIDE SEQUENCE</scope>
    <source>
        <strain evidence="3">CHK195-4489</strain>
    </source>
</reference>
<keyword evidence="2" id="KW-0472">Membrane</keyword>
<sequence length="96" mass="10781">MEATQIVLERHEQRIQTMERELSDLKAVQTEIRSMNETLVTLATELKHTNEHLARHERKIDEMESQPKARLQQIVTAVIAALAGGLISAAIAQILA</sequence>
<dbReference type="EMBL" id="DVMM01000057">
    <property type="protein sequence ID" value="HIU29215.1"/>
    <property type="molecule type" value="Genomic_DNA"/>
</dbReference>
<name>A0A9D1I963_9CLOT</name>
<feature type="coiled-coil region" evidence="1">
    <location>
        <begin position="1"/>
        <end position="66"/>
    </location>
</feature>
<reference evidence="3" key="1">
    <citation type="submission" date="2020-10" db="EMBL/GenBank/DDBJ databases">
        <authorList>
            <person name="Gilroy R."/>
        </authorList>
    </citation>
    <scope>NUCLEOTIDE SEQUENCE</scope>
    <source>
        <strain evidence="3">CHK195-4489</strain>
    </source>
</reference>
<keyword evidence="1" id="KW-0175">Coiled coil</keyword>
<evidence type="ECO:0000256" key="1">
    <source>
        <dbReference type="SAM" id="Coils"/>
    </source>
</evidence>